<dbReference type="PANTHER" id="PTHR33107:SF21">
    <property type="entry name" value="KUNITZ FAMILY TRYPSIN AND PROTEASE INHIBITOR PROTEIN"/>
    <property type="match status" value="1"/>
</dbReference>
<evidence type="ECO:0000256" key="4">
    <source>
        <dbReference type="SAM" id="SignalP"/>
    </source>
</evidence>
<dbReference type="Gene3D" id="2.80.10.50">
    <property type="match status" value="1"/>
</dbReference>
<evidence type="ECO:0000256" key="2">
    <source>
        <dbReference type="ARBA" id="ARBA00022900"/>
    </source>
</evidence>
<protein>
    <submittedName>
        <fullName evidence="5">Uncharacterized protein</fullName>
    </submittedName>
</protein>
<dbReference type="EMBL" id="JASCZI010272089">
    <property type="protein sequence ID" value="MED6220051.1"/>
    <property type="molecule type" value="Genomic_DNA"/>
</dbReference>
<evidence type="ECO:0000313" key="6">
    <source>
        <dbReference type="Proteomes" id="UP001341840"/>
    </source>
</evidence>
<dbReference type="InterPro" id="IPR002160">
    <property type="entry name" value="Prot_inh_Kunz-lg"/>
</dbReference>
<name>A0ABU6ZDL4_9FABA</name>
<accession>A0ABU6ZDL4</accession>
<dbReference type="InterPro" id="IPR011065">
    <property type="entry name" value="Kunitz_inhibitor_STI-like_sf"/>
</dbReference>
<evidence type="ECO:0000256" key="3">
    <source>
        <dbReference type="ARBA" id="ARBA00023157"/>
    </source>
</evidence>
<organism evidence="5 6">
    <name type="scientific">Stylosanthes scabra</name>
    <dbReference type="NCBI Taxonomy" id="79078"/>
    <lineage>
        <taxon>Eukaryota</taxon>
        <taxon>Viridiplantae</taxon>
        <taxon>Streptophyta</taxon>
        <taxon>Embryophyta</taxon>
        <taxon>Tracheophyta</taxon>
        <taxon>Spermatophyta</taxon>
        <taxon>Magnoliopsida</taxon>
        <taxon>eudicotyledons</taxon>
        <taxon>Gunneridae</taxon>
        <taxon>Pentapetalae</taxon>
        <taxon>rosids</taxon>
        <taxon>fabids</taxon>
        <taxon>Fabales</taxon>
        <taxon>Fabaceae</taxon>
        <taxon>Papilionoideae</taxon>
        <taxon>50 kb inversion clade</taxon>
        <taxon>dalbergioids sensu lato</taxon>
        <taxon>Dalbergieae</taxon>
        <taxon>Pterocarpus clade</taxon>
        <taxon>Stylosanthes</taxon>
    </lineage>
</organism>
<feature type="signal peptide" evidence="4">
    <location>
        <begin position="1"/>
        <end position="37"/>
    </location>
</feature>
<reference evidence="5 6" key="1">
    <citation type="journal article" date="2023" name="Plants (Basel)">
        <title>Bridging the Gap: Combining Genomics and Transcriptomics Approaches to Understand Stylosanthes scabra, an Orphan Legume from the Brazilian Caatinga.</title>
        <authorList>
            <person name="Ferreira-Neto J.R.C."/>
            <person name="da Silva M.D."/>
            <person name="Binneck E."/>
            <person name="de Melo N.F."/>
            <person name="da Silva R.H."/>
            <person name="de Melo A.L.T.M."/>
            <person name="Pandolfi V."/>
            <person name="Bustamante F.O."/>
            <person name="Brasileiro-Vidal A.C."/>
            <person name="Benko-Iseppon A.M."/>
        </authorList>
    </citation>
    <scope>NUCLEOTIDE SEQUENCE [LARGE SCALE GENOMIC DNA]</scope>
    <source>
        <tissue evidence="5">Leaves</tissue>
    </source>
</reference>
<dbReference type="Pfam" id="PF00197">
    <property type="entry name" value="Kunitz_legume"/>
    <property type="match status" value="1"/>
</dbReference>
<comment type="caution">
    <text evidence="5">The sequence shown here is derived from an EMBL/GenBank/DDBJ whole genome shotgun (WGS) entry which is preliminary data.</text>
</comment>
<keyword evidence="3" id="KW-1015">Disulfide bond</keyword>
<evidence type="ECO:0000256" key="1">
    <source>
        <dbReference type="ARBA" id="ARBA00022690"/>
    </source>
</evidence>
<dbReference type="PANTHER" id="PTHR33107">
    <property type="entry name" value="KUNITZ TRYPSIN INHIBITOR 2"/>
    <property type="match status" value="1"/>
</dbReference>
<keyword evidence="2" id="KW-0722">Serine protease inhibitor</keyword>
<evidence type="ECO:0000313" key="5">
    <source>
        <dbReference type="EMBL" id="MED6220051.1"/>
    </source>
</evidence>
<keyword evidence="1" id="KW-0646">Protease inhibitor</keyword>
<dbReference type="Proteomes" id="UP001341840">
    <property type="component" value="Unassembled WGS sequence"/>
</dbReference>
<gene>
    <name evidence="5" type="ORF">PIB30_041365</name>
</gene>
<keyword evidence="4" id="KW-0732">Signal</keyword>
<dbReference type="SUPFAM" id="SSF50386">
    <property type="entry name" value="STI-like"/>
    <property type="match status" value="1"/>
</dbReference>
<dbReference type="SMART" id="SM00452">
    <property type="entry name" value="STI"/>
    <property type="match status" value="1"/>
</dbReference>
<sequence length="237" mass="25833">MKRASISSSTSASASTTSASFSLLFFFTLAFSSSNNAQQVVVDTHGDPITAGDGEYFNIQPPVFGLDLGGGVRLGKTGFSQCTNTVLQDPNYLVTGIPVKFTNLRPTISGDNQILEGSPLEIEFIESEKPKCVESSKWEVLIDYHLRRAYIGIGGKDDHPGNSEPLKGTFRIKNIGIKNKVYKLEFCGTGLPSCFVVSKFDNSRDDDGGERLVLANYDPFTFTFVKKKSSPLLPLII</sequence>
<keyword evidence="6" id="KW-1185">Reference proteome</keyword>
<feature type="chain" id="PRO_5047180995" evidence="4">
    <location>
        <begin position="38"/>
        <end position="237"/>
    </location>
</feature>
<proteinExistence type="predicted"/>